<evidence type="ECO:0000313" key="1">
    <source>
        <dbReference type="EMBL" id="KAJ7199581.1"/>
    </source>
</evidence>
<evidence type="ECO:0008006" key="3">
    <source>
        <dbReference type="Google" id="ProtNLM"/>
    </source>
</evidence>
<gene>
    <name evidence="1" type="ORF">GGX14DRAFT_373040</name>
</gene>
<proteinExistence type="predicted"/>
<dbReference type="InterPro" id="IPR040521">
    <property type="entry name" value="KDZ"/>
</dbReference>
<reference evidence="1" key="1">
    <citation type="submission" date="2023-03" db="EMBL/GenBank/DDBJ databases">
        <title>Massive genome expansion in bonnet fungi (Mycena s.s.) driven by repeated elements and novel gene families across ecological guilds.</title>
        <authorList>
            <consortium name="Lawrence Berkeley National Laboratory"/>
            <person name="Harder C.B."/>
            <person name="Miyauchi S."/>
            <person name="Viragh M."/>
            <person name="Kuo A."/>
            <person name="Thoen E."/>
            <person name="Andreopoulos B."/>
            <person name="Lu D."/>
            <person name="Skrede I."/>
            <person name="Drula E."/>
            <person name="Henrissat B."/>
            <person name="Morin E."/>
            <person name="Kohler A."/>
            <person name="Barry K."/>
            <person name="LaButti K."/>
            <person name="Morin E."/>
            <person name="Salamov A."/>
            <person name="Lipzen A."/>
            <person name="Mereny Z."/>
            <person name="Hegedus B."/>
            <person name="Baldrian P."/>
            <person name="Stursova M."/>
            <person name="Weitz H."/>
            <person name="Taylor A."/>
            <person name="Grigoriev I.V."/>
            <person name="Nagy L.G."/>
            <person name="Martin F."/>
            <person name="Kauserud H."/>
        </authorList>
    </citation>
    <scope>NUCLEOTIDE SEQUENCE</scope>
    <source>
        <strain evidence="1">9144</strain>
    </source>
</reference>
<evidence type="ECO:0000313" key="2">
    <source>
        <dbReference type="Proteomes" id="UP001219525"/>
    </source>
</evidence>
<sequence>PGRPVVMFPVRVLDFYRVAHARCPQMSIQPFIKTLCNTHGVYPRPFSIAYNLYLNLCRLVEKAVLTHLGHDNHAWRIKNWCPACTCELEGESDLIFKMLVCMDRNNSLKRILWREPATNEGPGWTSERTDTQDAGDGYYLERETINKWDKDRVAETLLPNETQLGNLCQSRWKNMAEDITAKMWSVFDETGIFLCLCRHSFVMMMVRSGEL</sequence>
<keyword evidence="2" id="KW-1185">Reference proteome</keyword>
<dbReference type="AlphaFoldDB" id="A0AAD6Y6P2"/>
<dbReference type="Proteomes" id="UP001219525">
    <property type="component" value="Unassembled WGS sequence"/>
</dbReference>
<organism evidence="1 2">
    <name type="scientific">Mycena pura</name>
    <dbReference type="NCBI Taxonomy" id="153505"/>
    <lineage>
        <taxon>Eukaryota</taxon>
        <taxon>Fungi</taxon>
        <taxon>Dikarya</taxon>
        <taxon>Basidiomycota</taxon>
        <taxon>Agaricomycotina</taxon>
        <taxon>Agaricomycetes</taxon>
        <taxon>Agaricomycetidae</taxon>
        <taxon>Agaricales</taxon>
        <taxon>Marasmiineae</taxon>
        <taxon>Mycenaceae</taxon>
        <taxon>Mycena</taxon>
    </lineage>
</organism>
<protein>
    <recommendedName>
        <fullName evidence="3">CxC1-like cysteine cluster associated with KDZ transposases domain-containing protein</fullName>
    </recommendedName>
</protein>
<comment type="caution">
    <text evidence="1">The sequence shown here is derived from an EMBL/GenBank/DDBJ whole genome shotgun (WGS) entry which is preliminary data.</text>
</comment>
<name>A0AAD6Y6P2_9AGAR</name>
<accession>A0AAD6Y6P2</accession>
<dbReference type="Pfam" id="PF18758">
    <property type="entry name" value="KDZ"/>
    <property type="match status" value="1"/>
</dbReference>
<feature type="non-terminal residue" evidence="1">
    <location>
        <position position="211"/>
    </location>
</feature>
<dbReference type="EMBL" id="JARJCW010000067">
    <property type="protein sequence ID" value="KAJ7199581.1"/>
    <property type="molecule type" value="Genomic_DNA"/>
</dbReference>